<dbReference type="AlphaFoldDB" id="A0A1Y0B4H5"/>
<reference evidence="1" key="1">
    <citation type="submission" date="2017-03" db="EMBL/GenBank/DDBJ databases">
        <title>The mitochondrial genome of the carnivorous plant Utricularia reniformis (Lentibulariaceae): structure, comparative analysis and evolutionary landmarks.</title>
        <authorList>
            <person name="Silva S.R."/>
            <person name="Alvarenga D.O."/>
            <person name="Michael T.P."/>
            <person name="Miranda V.F.O."/>
            <person name="Varani A.M."/>
        </authorList>
    </citation>
    <scope>NUCLEOTIDE SEQUENCE</scope>
</reference>
<sequence length="74" mass="8362">MLAQQPKSLFLSYWLFQLQLVGWGIPIHSLTIQLVRLEAVQGNWELRGLPFPSFHQEPSSVCLSVVSTTVDVHS</sequence>
<keyword evidence="1" id="KW-0496">Mitochondrion</keyword>
<gene>
    <name evidence="1" type="ORF">AEK19_MT2210</name>
</gene>
<geneLocation type="mitochondrion" evidence="1"/>
<name>A0A1Y0B4H5_9LAMI</name>
<accession>A0A1Y0B4H5</accession>
<proteinExistence type="predicted"/>
<organism evidence="1">
    <name type="scientific">Utricularia reniformis</name>
    <dbReference type="NCBI Taxonomy" id="192314"/>
    <lineage>
        <taxon>Eukaryota</taxon>
        <taxon>Viridiplantae</taxon>
        <taxon>Streptophyta</taxon>
        <taxon>Embryophyta</taxon>
        <taxon>Tracheophyta</taxon>
        <taxon>Spermatophyta</taxon>
        <taxon>Magnoliopsida</taxon>
        <taxon>eudicotyledons</taxon>
        <taxon>Gunneridae</taxon>
        <taxon>Pentapetalae</taxon>
        <taxon>asterids</taxon>
        <taxon>lamiids</taxon>
        <taxon>Lamiales</taxon>
        <taxon>Lentibulariaceae</taxon>
        <taxon>Utricularia</taxon>
    </lineage>
</organism>
<evidence type="ECO:0000313" key="1">
    <source>
        <dbReference type="EMBL" id="ART32355.1"/>
    </source>
</evidence>
<dbReference type="EMBL" id="KY774314">
    <property type="protein sequence ID" value="ART32355.1"/>
    <property type="molecule type" value="Genomic_DNA"/>
</dbReference>
<protein>
    <submittedName>
        <fullName evidence="1">Uncharacterized protein</fullName>
    </submittedName>
</protein>